<accession>A0A8S5QQC2</accession>
<sequence>MIFNDYSGCILFTSVPDVGGSDCLYYSLLCNNVSFQGIQDLYFVQQSRRKHTLV</sequence>
<organism evidence="1">
    <name type="scientific">Siphoviridae sp. ctgBD49</name>
    <dbReference type="NCBI Taxonomy" id="2826420"/>
    <lineage>
        <taxon>Viruses</taxon>
        <taxon>Duplodnaviria</taxon>
        <taxon>Heunggongvirae</taxon>
        <taxon>Uroviricota</taxon>
        <taxon>Caudoviricetes</taxon>
    </lineage>
</organism>
<reference evidence="1" key="1">
    <citation type="journal article" date="2021" name="Proc. Natl. Acad. Sci. U.S.A.">
        <title>A Catalog of Tens of Thousands of Viruses from Human Metagenomes Reveals Hidden Associations with Chronic Diseases.</title>
        <authorList>
            <person name="Tisza M.J."/>
            <person name="Buck C.B."/>
        </authorList>
    </citation>
    <scope>NUCLEOTIDE SEQUENCE</scope>
    <source>
        <strain evidence="1">CtgBD49</strain>
    </source>
</reference>
<proteinExistence type="predicted"/>
<name>A0A8S5QQC2_9CAUD</name>
<dbReference type="EMBL" id="BK015703">
    <property type="protein sequence ID" value="DAE20941.1"/>
    <property type="molecule type" value="Genomic_DNA"/>
</dbReference>
<protein>
    <submittedName>
        <fullName evidence="1">Uncharacterized protein</fullName>
    </submittedName>
</protein>
<evidence type="ECO:0000313" key="1">
    <source>
        <dbReference type="EMBL" id="DAE20941.1"/>
    </source>
</evidence>